<accession>A0A5C5XX42</accession>
<evidence type="ECO:0008006" key="3">
    <source>
        <dbReference type="Google" id="ProtNLM"/>
    </source>
</evidence>
<dbReference type="Proteomes" id="UP000318053">
    <property type="component" value="Unassembled WGS sequence"/>
</dbReference>
<name>A0A5C5XX42_9BACT</name>
<evidence type="ECO:0000313" key="2">
    <source>
        <dbReference type="Proteomes" id="UP000318053"/>
    </source>
</evidence>
<comment type="caution">
    <text evidence="1">The sequence shown here is derived from an EMBL/GenBank/DDBJ whole genome shotgun (WGS) entry which is preliminary data.</text>
</comment>
<dbReference type="OrthoDB" id="9790745at2"/>
<dbReference type="Pfam" id="PF22752">
    <property type="entry name" value="DUF488-N3i"/>
    <property type="match status" value="1"/>
</dbReference>
<dbReference type="AlphaFoldDB" id="A0A5C5XX42"/>
<dbReference type="PANTHER" id="PTHR36849">
    <property type="entry name" value="CYTOPLASMIC PROTEIN-RELATED"/>
    <property type="match status" value="1"/>
</dbReference>
<gene>
    <name evidence="1" type="ORF">CA85_19270</name>
</gene>
<dbReference type="PANTHER" id="PTHR36849:SF1">
    <property type="entry name" value="CYTOPLASMIC PROTEIN"/>
    <property type="match status" value="1"/>
</dbReference>
<proteinExistence type="predicted"/>
<sequence>MPRKIRPMRAYDTIPHDNGHYRVLVDRIWPRGVSKEALELDEWLKVLAPSTELRKWFDHDPERWDEFRQRYFDELKDAQDHVSQMIEDAGKRTILLLYGAKDEDHNQAVALKEWIENHDAKWDS</sequence>
<reference evidence="1 2" key="1">
    <citation type="submission" date="2019-02" db="EMBL/GenBank/DDBJ databases">
        <title>Deep-cultivation of Planctomycetes and their phenomic and genomic characterization uncovers novel biology.</title>
        <authorList>
            <person name="Wiegand S."/>
            <person name="Jogler M."/>
            <person name="Boedeker C."/>
            <person name="Pinto D."/>
            <person name="Vollmers J."/>
            <person name="Rivas-Marin E."/>
            <person name="Kohn T."/>
            <person name="Peeters S.H."/>
            <person name="Heuer A."/>
            <person name="Rast P."/>
            <person name="Oberbeckmann S."/>
            <person name="Bunk B."/>
            <person name="Jeske O."/>
            <person name="Meyerdierks A."/>
            <person name="Storesund J.E."/>
            <person name="Kallscheuer N."/>
            <person name="Luecker S."/>
            <person name="Lage O.M."/>
            <person name="Pohl T."/>
            <person name="Merkel B.J."/>
            <person name="Hornburger P."/>
            <person name="Mueller R.-W."/>
            <person name="Bruemmer F."/>
            <person name="Labrenz M."/>
            <person name="Spormann A.M."/>
            <person name="Op Den Camp H."/>
            <person name="Overmann J."/>
            <person name="Amann R."/>
            <person name="Jetten M.S.M."/>
            <person name="Mascher T."/>
            <person name="Medema M.H."/>
            <person name="Devos D.P."/>
            <person name="Kaster A.-K."/>
            <person name="Ovreas L."/>
            <person name="Rohde M."/>
            <person name="Galperin M.Y."/>
            <person name="Jogler C."/>
        </authorList>
    </citation>
    <scope>NUCLEOTIDE SEQUENCE [LARGE SCALE GENOMIC DNA]</scope>
    <source>
        <strain evidence="1 2">CA85</strain>
    </source>
</reference>
<dbReference type="EMBL" id="SJPK01000004">
    <property type="protein sequence ID" value="TWT67081.1"/>
    <property type="molecule type" value="Genomic_DNA"/>
</dbReference>
<organism evidence="1 2">
    <name type="scientific">Allorhodopirellula solitaria</name>
    <dbReference type="NCBI Taxonomy" id="2527987"/>
    <lineage>
        <taxon>Bacteria</taxon>
        <taxon>Pseudomonadati</taxon>
        <taxon>Planctomycetota</taxon>
        <taxon>Planctomycetia</taxon>
        <taxon>Pirellulales</taxon>
        <taxon>Pirellulaceae</taxon>
        <taxon>Allorhodopirellula</taxon>
    </lineage>
</organism>
<keyword evidence="2" id="KW-1185">Reference proteome</keyword>
<protein>
    <recommendedName>
        <fullName evidence="3">Uroporphyrin-III C-methyltransferase</fullName>
    </recommendedName>
</protein>
<evidence type="ECO:0000313" key="1">
    <source>
        <dbReference type="EMBL" id="TWT67081.1"/>
    </source>
</evidence>
<dbReference type="InterPro" id="IPR052552">
    <property type="entry name" value="YeaO-like"/>
</dbReference>
<dbReference type="RefSeq" id="WP_146391034.1">
    <property type="nucleotide sequence ID" value="NZ_SJPK01000004.1"/>
</dbReference>